<comment type="caution">
    <text evidence="2">The sequence shown here is derived from an EMBL/GenBank/DDBJ whole genome shotgun (WGS) entry which is preliminary data.</text>
</comment>
<gene>
    <name evidence="2" type="ORF">IT775_03080</name>
</gene>
<keyword evidence="1" id="KW-0812">Transmembrane</keyword>
<keyword evidence="1" id="KW-0472">Membrane</keyword>
<accession>A0ABS5HME1</accession>
<feature type="transmembrane region" description="Helical" evidence="1">
    <location>
        <begin position="6"/>
        <end position="27"/>
    </location>
</feature>
<evidence type="ECO:0000313" key="3">
    <source>
        <dbReference type="Proteomes" id="UP001195941"/>
    </source>
</evidence>
<keyword evidence="3" id="KW-1185">Reference proteome</keyword>
<evidence type="ECO:0008006" key="4">
    <source>
        <dbReference type="Google" id="ProtNLM"/>
    </source>
</evidence>
<dbReference type="RefSeq" id="WP_212699619.1">
    <property type="nucleotide sequence ID" value="NZ_JADMKU010000002.1"/>
</dbReference>
<reference evidence="2 3" key="1">
    <citation type="journal article" date="2021" name="Arch. Microbiol.">
        <title>Thalassobius aquimarinus sp. nov., isolated from the Sea of Japan seashore.</title>
        <authorList>
            <person name="Kurilenko V.V."/>
            <person name="Romanenko L.A."/>
            <person name="Chernysheva N.Y."/>
            <person name="Velansky P.V."/>
            <person name="Tekutyeva L.A."/>
            <person name="Isaeva M.P."/>
            <person name="Mikhailov V.V."/>
        </authorList>
    </citation>
    <scope>NUCLEOTIDE SEQUENCE [LARGE SCALE GENOMIC DNA]</scope>
    <source>
        <strain evidence="2 3">KMM 8518</strain>
    </source>
</reference>
<evidence type="ECO:0000313" key="2">
    <source>
        <dbReference type="EMBL" id="MBR9650106.1"/>
    </source>
</evidence>
<dbReference type="EMBL" id="JADMKU010000002">
    <property type="protein sequence ID" value="MBR9650106.1"/>
    <property type="molecule type" value="Genomic_DNA"/>
</dbReference>
<sequence length="116" mass="12504">MREYVPLVIGIIGSALVVWGIVSFFIIEPNRHAGYEKAVVKSVLPRPSTSGSQKWVLEVTLASGGTVLLGARESGSLMGIAESVCVEKRVSLTSDRSWYKLVPNKNCAPEGETAQE</sequence>
<protein>
    <recommendedName>
        <fullName evidence="4">Flagellar biosynthesis protein, FliO</fullName>
    </recommendedName>
</protein>
<organism evidence="2 3">
    <name type="scientific">Thalassovita aquimarina</name>
    <dbReference type="NCBI Taxonomy" id="2785917"/>
    <lineage>
        <taxon>Bacteria</taxon>
        <taxon>Pseudomonadati</taxon>
        <taxon>Pseudomonadota</taxon>
        <taxon>Alphaproteobacteria</taxon>
        <taxon>Rhodobacterales</taxon>
        <taxon>Roseobacteraceae</taxon>
        <taxon>Thalassovita</taxon>
    </lineage>
</organism>
<name>A0ABS5HME1_9RHOB</name>
<proteinExistence type="predicted"/>
<dbReference type="Proteomes" id="UP001195941">
    <property type="component" value="Unassembled WGS sequence"/>
</dbReference>
<keyword evidence="1" id="KW-1133">Transmembrane helix</keyword>
<evidence type="ECO:0000256" key="1">
    <source>
        <dbReference type="SAM" id="Phobius"/>
    </source>
</evidence>